<keyword evidence="5" id="KW-1185">Reference proteome</keyword>
<protein>
    <submittedName>
        <fullName evidence="4">IS110 family transposase</fullName>
    </submittedName>
</protein>
<dbReference type="EMBL" id="JBBKZT010000105">
    <property type="protein sequence ID" value="MEJ8852912.1"/>
    <property type="molecule type" value="Genomic_DNA"/>
</dbReference>
<reference evidence="4 5" key="1">
    <citation type="submission" date="2024-03" db="EMBL/GenBank/DDBJ databases">
        <title>Novel species of the genus Variovorax.</title>
        <authorList>
            <person name="Liu Q."/>
            <person name="Xin Y.-H."/>
        </authorList>
    </citation>
    <scope>NUCLEOTIDE SEQUENCE [LARGE SCALE GENOMIC DNA]</scope>
    <source>
        <strain evidence="4 5">KACC 18900</strain>
    </source>
</reference>
<feature type="domain" description="Transposase IS110-like N-terminal" evidence="2">
    <location>
        <begin position="16"/>
        <end position="159"/>
    </location>
</feature>
<dbReference type="InterPro" id="IPR047650">
    <property type="entry name" value="Transpos_IS110"/>
</dbReference>
<evidence type="ECO:0000259" key="2">
    <source>
        <dbReference type="Pfam" id="PF01548"/>
    </source>
</evidence>
<dbReference type="PANTHER" id="PTHR33055">
    <property type="entry name" value="TRANSPOSASE FOR INSERTION SEQUENCE ELEMENT IS1111A"/>
    <property type="match status" value="1"/>
</dbReference>
<gene>
    <name evidence="4" type="ORF">WKW82_40505</name>
</gene>
<feature type="coiled-coil region" evidence="1">
    <location>
        <begin position="167"/>
        <end position="194"/>
    </location>
</feature>
<organism evidence="4 5">
    <name type="scientific">Variovorax rhizosphaerae</name>
    <dbReference type="NCBI Taxonomy" id="1836200"/>
    <lineage>
        <taxon>Bacteria</taxon>
        <taxon>Pseudomonadati</taxon>
        <taxon>Pseudomonadota</taxon>
        <taxon>Betaproteobacteria</taxon>
        <taxon>Burkholderiales</taxon>
        <taxon>Comamonadaceae</taxon>
        <taxon>Variovorax</taxon>
    </lineage>
</organism>
<evidence type="ECO:0000313" key="5">
    <source>
        <dbReference type="Proteomes" id="UP001385892"/>
    </source>
</evidence>
<dbReference type="InterPro" id="IPR002525">
    <property type="entry name" value="Transp_IS110-like_N"/>
</dbReference>
<dbReference type="InterPro" id="IPR003346">
    <property type="entry name" value="Transposase_20"/>
</dbReference>
<dbReference type="Pfam" id="PF02371">
    <property type="entry name" value="Transposase_20"/>
    <property type="match status" value="1"/>
</dbReference>
<dbReference type="Pfam" id="PF01548">
    <property type="entry name" value="DEDD_Tnp_IS110"/>
    <property type="match status" value="1"/>
</dbReference>
<proteinExistence type="predicted"/>
<sequence>MNPQGGVASEVARLNVGIDVSKQFLDACWGNQEERFGNDAPGWDGLIAKLRQADADLVVIEATGGYERGLLCALQGAGLSVARVNPRQARDFAKSMGVLAKTDRVDARVLRDFADVVARHKERHKYITLTSPPEREQLAAMMVRRRQLVDMHVAEHNRLDLANARAARSIRSVLKTLEKQLADIDRDVDDHLNRHFKEQSKLLDSVKGVGPVTILTLTSCLPELGRLDRRAIAKLVGVAPLANDSGNRKGPRRTWGGRSEVRAVVYMGTLTATRYNPVIKAFYERLLAAGKPKKVAIVACMRKMLTILNAMLRDQSAWNPLRHVRS</sequence>
<dbReference type="PANTHER" id="PTHR33055:SF13">
    <property type="entry name" value="TRANSPOSASE"/>
    <property type="match status" value="1"/>
</dbReference>
<keyword evidence="1" id="KW-0175">Coiled coil</keyword>
<dbReference type="Proteomes" id="UP001385892">
    <property type="component" value="Unassembled WGS sequence"/>
</dbReference>
<evidence type="ECO:0000256" key="1">
    <source>
        <dbReference type="SAM" id="Coils"/>
    </source>
</evidence>
<evidence type="ECO:0000313" key="4">
    <source>
        <dbReference type="EMBL" id="MEJ8852912.1"/>
    </source>
</evidence>
<comment type="caution">
    <text evidence="4">The sequence shown here is derived from an EMBL/GenBank/DDBJ whole genome shotgun (WGS) entry which is preliminary data.</text>
</comment>
<name>A0ABU8WZE0_9BURK</name>
<dbReference type="RefSeq" id="WP_340348846.1">
    <property type="nucleotide sequence ID" value="NZ_JBBKZT010000105.1"/>
</dbReference>
<dbReference type="NCBIfam" id="NF033542">
    <property type="entry name" value="transpos_IS110"/>
    <property type="match status" value="1"/>
</dbReference>
<accession>A0ABU8WZE0</accession>
<feature type="domain" description="Transposase IS116/IS110/IS902 C-terminal" evidence="3">
    <location>
        <begin position="201"/>
        <end position="284"/>
    </location>
</feature>
<evidence type="ECO:0000259" key="3">
    <source>
        <dbReference type="Pfam" id="PF02371"/>
    </source>
</evidence>